<protein>
    <submittedName>
        <fullName evidence="1">Uncharacterized protein</fullName>
    </submittedName>
</protein>
<dbReference type="Proteomes" id="UP000278437">
    <property type="component" value="Chromosome"/>
</dbReference>
<evidence type="ECO:0000313" key="1">
    <source>
        <dbReference type="EMBL" id="AZQ10916.1"/>
    </source>
</evidence>
<evidence type="ECO:0000313" key="2">
    <source>
        <dbReference type="Proteomes" id="UP000278437"/>
    </source>
</evidence>
<dbReference type="EMBL" id="CP020373">
    <property type="protein sequence ID" value="AZQ10916.1"/>
    <property type="molecule type" value="Genomic_DNA"/>
</dbReference>
<name>A0ABM7DNM2_9GAMM</name>
<accession>A0ABM7DNM2</accession>
<dbReference type="RefSeq" id="WP_126167235.1">
    <property type="nucleotide sequence ID" value="NZ_CP020373.1"/>
</dbReference>
<proteinExistence type="predicted"/>
<gene>
    <name evidence="1" type="ORF">STH12_01808</name>
</gene>
<sequence length="114" mass="12335">MDPMLATIIEKVSNTRGEAFFNSITLALHDAIHADYTFVATLDKEQYCSNTLALVADGALVDNISYSLADTPCANAADDSVCCYRANVAASFPNDKLLKDMQIEGYLGTPLHDL</sequence>
<keyword evidence="2" id="KW-1185">Reference proteome</keyword>
<dbReference type="SUPFAM" id="SSF55781">
    <property type="entry name" value="GAF domain-like"/>
    <property type="match status" value="1"/>
</dbReference>
<organism evidence="1 2">
    <name type="scientific">Shewanella khirikhana</name>
    <dbReference type="NCBI Taxonomy" id="1965282"/>
    <lineage>
        <taxon>Bacteria</taxon>
        <taxon>Pseudomonadati</taxon>
        <taxon>Pseudomonadota</taxon>
        <taxon>Gammaproteobacteria</taxon>
        <taxon>Alteromonadales</taxon>
        <taxon>Shewanellaceae</taxon>
        <taxon>Shewanella</taxon>
    </lineage>
</organism>
<reference evidence="2" key="1">
    <citation type="submission" date="2017-03" db="EMBL/GenBank/DDBJ databases">
        <title>Full genome sequence of a non-lethal Shewanella isolate that potentiates virulence of Vibio parahaemolyticus causing acute hepatopancreatic necrosis disease (AHPND) in shrimp.</title>
        <authorList>
            <person name="Prachumwat A."/>
            <person name="Sritunyalucksana K."/>
        </authorList>
    </citation>
    <scope>NUCLEOTIDE SEQUENCE [LARGE SCALE GENOMIC DNA]</scope>
    <source>
        <strain evidence="2">TH2012</strain>
    </source>
</reference>